<dbReference type="Pfam" id="PF08401">
    <property type="entry name" value="ArdcN"/>
    <property type="match status" value="1"/>
</dbReference>
<evidence type="ECO:0000259" key="1">
    <source>
        <dbReference type="Pfam" id="PF08401"/>
    </source>
</evidence>
<dbReference type="InterPro" id="IPR013610">
    <property type="entry name" value="ArdC_N"/>
</dbReference>
<evidence type="ECO:0000259" key="2">
    <source>
        <dbReference type="Pfam" id="PF18818"/>
    </source>
</evidence>
<dbReference type="PIRSF" id="PIRSF037112">
    <property type="entry name" value="Antirestriction_ArdC"/>
    <property type="match status" value="1"/>
</dbReference>
<comment type="caution">
    <text evidence="3">The sequence shown here is derived from an EMBL/GenBank/DDBJ whole genome shotgun (WGS) entry which is preliminary data.</text>
</comment>
<name>A0A4Y9JTI3_9PAST</name>
<dbReference type="Proteomes" id="UP000297396">
    <property type="component" value="Unassembled WGS sequence"/>
</dbReference>
<sequence>MNTSTSKFDLYQDITDRIIAALESGTTPWLQPWCAAGSHLGLPKNAVSNRFYSGVNIILLWLSAAENGYQQSKWITAKAASDLGGHIRKGEKATRVVSYRPVEREKCDADGNPLFDEAGNPEIERFAMLKKHYLFNIEQCEKLPVELFDPIEPAAADEKQFREFADIHTMLDGIGLTVKSEPSNRAYYHPRSDTVVMPEMKQFDSEAGYYSTLLHEMTHATGHQSRLGREAITSGKAKFGNKLYAFEELVAEMGGAFLCAHIGFNTVPHSADYIAGWLELLKSDKKAIFRATGKAREACDYLFDTLTVMRQAERYEVFEV</sequence>
<dbReference type="EMBL" id="SPPA01000036">
    <property type="protein sequence ID" value="TFV07805.1"/>
    <property type="molecule type" value="Genomic_DNA"/>
</dbReference>
<evidence type="ECO:0000313" key="3">
    <source>
        <dbReference type="EMBL" id="TFV07805.1"/>
    </source>
</evidence>
<proteinExistence type="predicted"/>
<evidence type="ECO:0000313" key="4">
    <source>
        <dbReference type="Proteomes" id="UP000297396"/>
    </source>
</evidence>
<dbReference type="OrthoDB" id="9792687at2"/>
<dbReference type="GO" id="GO:0003697">
    <property type="term" value="F:single-stranded DNA binding"/>
    <property type="evidence" value="ECO:0007669"/>
    <property type="project" value="InterPro"/>
</dbReference>
<dbReference type="AlphaFoldDB" id="A0A4Y9JTI3"/>
<reference evidence="3 4" key="1">
    <citation type="submission" date="2019-03" db="EMBL/GenBank/DDBJ databases">
        <title>Diversity of the mouse oral microbiome.</title>
        <authorList>
            <person name="Joseph S."/>
            <person name="Aduse-Opoku J."/>
            <person name="Curtis M."/>
            <person name="Wade W."/>
            <person name="Hashim A."/>
        </authorList>
    </citation>
    <scope>NUCLEOTIDE SEQUENCE [LARGE SCALE GENOMIC DNA]</scope>
    <source>
        <strain evidence="3 4">WT12</strain>
    </source>
</reference>
<organism evidence="3 4">
    <name type="scientific">Muribacter muris</name>
    <dbReference type="NCBI Taxonomy" id="67855"/>
    <lineage>
        <taxon>Bacteria</taxon>
        <taxon>Pseudomonadati</taxon>
        <taxon>Pseudomonadota</taxon>
        <taxon>Gammaproteobacteria</taxon>
        <taxon>Pasteurellales</taxon>
        <taxon>Pasteurellaceae</taxon>
        <taxon>Muribacter</taxon>
    </lineage>
</organism>
<dbReference type="RefSeq" id="WP_135058598.1">
    <property type="nucleotide sequence ID" value="NZ_JADGLC010000036.1"/>
</dbReference>
<dbReference type="InterPro" id="IPR017113">
    <property type="entry name" value="Antirestriction_ArdC"/>
</dbReference>
<feature type="domain" description="Polyvalent protein metallopeptidase" evidence="2">
    <location>
        <begin position="168"/>
        <end position="292"/>
    </location>
</feature>
<feature type="domain" description="N-terminal" evidence="1">
    <location>
        <begin position="9"/>
        <end position="135"/>
    </location>
</feature>
<dbReference type="InterPro" id="IPR041459">
    <property type="entry name" value="MPTase-PolyVal"/>
</dbReference>
<gene>
    <name evidence="3" type="ORF">E4T80_11750</name>
</gene>
<accession>A0A4Y9JTI3</accession>
<dbReference type="Pfam" id="PF18818">
    <property type="entry name" value="MPTase-PolyVal"/>
    <property type="match status" value="1"/>
</dbReference>
<protein>
    <submittedName>
        <fullName evidence="3">DUF1738 domain-containing protein</fullName>
    </submittedName>
</protein>